<keyword evidence="2" id="KW-0812">Transmembrane</keyword>
<evidence type="ECO:0000256" key="2">
    <source>
        <dbReference type="SAM" id="Phobius"/>
    </source>
</evidence>
<sequence length="154" mass="18812">MKKRRVSVANEIPREERERRRMRSGRRRDDLSREEEEEEEVEEEVEEEEEEEERNRKTNLCSVLFFFFLFNYFSLVWYSKDDKYKENCDLIEDVAMQRSNKTDLLIVSSRQLTRFSSIDCVSTIMIFFETILNIESTFKRQDRKQVCIGVFEKF</sequence>
<dbReference type="EMBL" id="JAYRBN010000098">
    <property type="protein sequence ID" value="KAL2729101.1"/>
    <property type="molecule type" value="Genomic_DNA"/>
</dbReference>
<evidence type="ECO:0000313" key="3">
    <source>
        <dbReference type="EMBL" id="KAL2729101.1"/>
    </source>
</evidence>
<proteinExistence type="predicted"/>
<keyword evidence="4" id="KW-1185">Reference proteome</keyword>
<evidence type="ECO:0000313" key="4">
    <source>
        <dbReference type="Proteomes" id="UP001607303"/>
    </source>
</evidence>
<keyword evidence="2" id="KW-1133">Transmembrane helix</keyword>
<gene>
    <name evidence="3" type="ORF">V1477_016582</name>
</gene>
<keyword evidence="2" id="KW-0472">Membrane</keyword>
<dbReference type="Proteomes" id="UP001607303">
    <property type="component" value="Unassembled WGS sequence"/>
</dbReference>
<feature type="region of interest" description="Disordered" evidence="1">
    <location>
        <begin position="1"/>
        <end position="56"/>
    </location>
</feature>
<feature type="transmembrane region" description="Helical" evidence="2">
    <location>
        <begin position="115"/>
        <end position="134"/>
    </location>
</feature>
<protein>
    <submittedName>
        <fullName evidence="3">Uncharacterized protein</fullName>
    </submittedName>
</protein>
<comment type="caution">
    <text evidence="3">The sequence shown here is derived from an EMBL/GenBank/DDBJ whole genome shotgun (WGS) entry which is preliminary data.</text>
</comment>
<reference evidence="3 4" key="1">
    <citation type="journal article" date="2024" name="Ann. Entomol. Soc. Am.">
        <title>Genomic analyses of the southern and eastern yellowjacket wasps (Hymenoptera: Vespidae) reveal evolutionary signatures of social life.</title>
        <authorList>
            <person name="Catto M.A."/>
            <person name="Caine P.B."/>
            <person name="Orr S.E."/>
            <person name="Hunt B.G."/>
            <person name="Goodisman M.A.D."/>
        </authorList>
    </citation>
    <scope>NUCLEOTIDE SEQUENCE [LARGE SCALE GENOMIC DNA]</scope>
    <source>
        <strain evidence="3">232</strain>
        <tissue evidence="3">Head and thorax</tissue>
    </source>
</reference>
<accession>A0ABD2B8N7</accession>
<dbReference type="AlphaFoldDB" id="A0ABD2B8N7"/>
<organism evidence="3 4">
    <name type="scientific">Vespula maculifrons</name>
    <name type="common">Eastern yellow jacket</name>
    <name type="synonym">Wasp</name>
    <dbReference type="NCBI Taxonomy" id="7453"/>
    <lineage>
        <taxon>Eukaryota</taxon>
        <taxon>Metazoa</taxon>
        <taxon>Ecdysozoa</taxon>
        <taxon>Arthropoda</taxon>
        <taxon>Hexapoda</taxon>
        <taxon>Insecta</taxon>
        <taxon>Pterygota</taxon>
        <taxon>Neoptera</taxon>
        <taxon>Endopterygota</taxon>
        <taxon>Hymenoptera</taxon>
        <taxon>Apocrita</taxon>
        <taxon>Aculeata</taxon>
        <taxon>Vespoidea</taxon>
        <taxon>Vespidae</taxon>
        <taxon>Vespinae</taxon>
        <taxon>Vespula</taxon>
    </lineage>
</organism>
<feature type="transmembrane region" description="Helical" evidence="2">
    <location>
        <begin position="60"/>
        <end position="78"/>
    </location>
</feature>
<name>A0ABD2B8N7_VESMC</name>
<evidence type="ECO:0000256" key="1">
    <source>
        <dbReference type="SAM" id="MobiDB-lite"/>
    </source>
</evidence>
<feature type="compositionally biased region" description="Acidic residues" evidence="1">
    <location>
        <begin position="32"/>
        <end position="52"/>
    </location>
</feature>